<protein>
    <submittedName>
        <fullName evidence="2">Uncharacterized protein</fullName>
    </submittedName>
</protein>
<comment type="caution">
    <text evidence="2">The sequence shown here is derived from an EMBL/GenBank/DDBJ whole genome shotgun (WGS) entry which is preliminary data.</text>
</comment>
<keyword evidence="1" id="KW-0732">Signal</keyword>
<evidence type="ECO:0000313" key="3">
    <source>
        <dbReference type="Proteomes" id="UP000725649"/>
    </source>
</evidence>
<feature type="chain" id="PRO_5037392972" evidence="1">
    <location>
        <begin position="20"/>
        <end position="363"/>
    </location>
</feature>
<name>A0A928DQH8_9BACT</name>
<evidence type="ECO:0000313" key="2">
    <source>
        <dbReference type="EMBL" id="MBE6421296.1"/>
    </source>
</evidence>
<dbReference type="EMBL" id="SUVG01000004">
    <property type="protein sequence ID" value="MBE6421296.1"/>
    <property type="molecule type" value="Genomic_DNA"/>
</dbReference>
<feature type="signal peptide" evidence="1">
    <location>
        <begin position="1"/>
        <end position="19"/>
    </location>
</feature>
<gene>
    <name evidence="2" type="ORF">E7027_04100</name>
</gene>
<dbReference type="AlphaFoldDB" id="A0A928DQH8"/>
<organism evidence="2 3">
    <name type="scientific">Candidatus Avelusimicrobium gallicola</name>
    <dbReference type="NCBI Taxonomy" id="2562704"/>
    <lineage>
        <taxon>Bacteria</taxon>
        <taxon>Pseudomonadati</taxon>
        <taxon>Elusimicrobiota</taxon>
        <taxon>Elusimicrobia</taxon>
        <taxon>Elusimicrobiales</taxon>
        <taxon>Elusimicrobiaceae</taxon>
        <taxon>Candidatus Avelusimicrobium</taxon>
    </lineage>
</organism>
<proteinExistence type="predicted"/>
<accession>A0A928DQH8</accession>
<sequence length="363" mass="40864">MNRIFLFFLLLLLSFPLSAQKNLKNASKVLSSLTGKGVSQAATQGGPSLLKPAEYRLFCARLSSLKAKMNMTETTIAKLQQGEPKAEPLLPPSAINLGITQATALLQEARALPITSKAQQTAQEQLAKSLQQAERKMKIALFSFFRAQEEYTLLFESASQQLGDFAALGEKIYNQRKTQYPQVYYWIRNVYNLIPVEQEMMPTSVMMKTPEGEMVTIDKEIRPLEYLILMATDRDLSSVTTFENLSLENFAVYAYLRDRLEKSYDTWLQLEDDIILLGEASTSLLWRNEKDEVQEAYAEAMQKNLDDILAAAHTAQADLLEFVDFISKHPVAFAPLIESLTISTPTNTPLVKNVLNTFSKNNP</sequence>
<reference evidence="2" key="1">
    <citation type="submission" date="2019-04" db="EMBL/GenBank/DDBJ databases">
        <title>Evolution of Biomass-Degrading Anaerobic Consortia Revealed by Metagenomics.</title>
        <authorList>
            <person name="Peng X."/>
        </authorList>
    </citation>
    <scope>NUCLEOTIDE SEQUENCE</scope>
    <source>
        <strain evidence="2">SIG66</strain>
    </source>
</reference>
<evidence type="ECO:0000256" key="1">
    <source>
        <dbReference type="SAM" id="SignalP"/>
    </source>
</evidence>
<dbReference type="Proteomes" id="UP000725649">
    <property type="component" value="Unassembled WGS sequence"/>
</dbReference>